<dbReference type="OrthoDB" id="97893at2"/>
<dbReference type="InterPro" id="IPR039426">
    <property type="entry name" value="TonB-dep_rcpt-like"/>
</dbReference>
<keyword evidence="3" id="KW-1134">Transmembrane beta strand</keyword>
<dbReference type="PANTHER" id="PTHR30069:SF46">
    <property type="entry name" value="OAR PROTEIN"/>
    <property type="match status" value="1"/>
</dbReference>
<dbReference type="Gene3D" id="2.60.40.1120">
    <property type="entry name" value="Carboxypeptidase-like, regulatory domain"/>
    <property type="match status" value="1"/>
</dbReference>
<evidence type="ECO:0000313" key="10">
    <source>
        <dbReference type="EMBL" id="ABF43190.1"/>
    </source>
</evidence>
<dbReference type="HOGENOM" id="CLU_006298_0_0_0"/>
<dbReference type="InterPro" id="IPR057601">
    <property type="entry name" value="Oar-like_b-barrel"/>
</dbReference>
<dbReference type="KEGG" id="aba:Acid345_4190"/>
<evidence type="ECO:0000259" key="8">
    <source>
        <dbReference type="Pfam" id="PF07715"/>
    </source>
</evidence>
<evidence type="ECO:0000256" key="3">
    <source>
        <dbReference type="ARBA" id="ARBA00022452"/>
    </source>
</evidence>
<sequence length="1114" mass="120094">MQPQFGKRRAAFVSVLLFALIFAVSAWGQTSKGIIAGTVTDTSGAVVAGAQVTASNTDTGETRTVQSGPTGAYRVEAVTLGKYRINVSFQGFQSQVINGVEVAGSVMTAVDIKLQVASAASTEVTVSADNNQVQTENGEISSTITTKELTNLPLASLNPIELALTQPGVIDNAGRGSTNGMGFSVNGSRPQSNNFLIDGQDNNDNSIQGQAYQPQNPNAVQEVAIMTNSYSAEFGRGGASVTNVIYKSGSNQFHGTLSELYSGSGLNAIDAANGLTGMKDGGDCNRAPNFFPCKTRFDSHTFGFTFGGPLIKDKLFFFGSGNWERTYGQEQNSNILIPTETGIGQLQAYGSANATLLTQYLGSLRGSTVGATCVNTGISSLPCVEMGNYTPTAPQQNTDTQWNIKADYLPRQTDTITFNYLHDRGYFAPDWFANPGSVLPGFETFQGGPSWIAGASWTHTFSSNKVNEFRASYGHLGFTFGPTAATTGNPLYLMPSLALSSAGLDAFPLLGTDSAFPQGRSHRTMQLQDGFTITKGSHTFKMGADVARIWVTDQIPINTRGTLTFTDGGGYTALGNFLDNFTGTSGQALDLQTGNPTVKPTLLQSGYYFQDNWKVRPNLTLNLGVRYEYQTNPENSLPYPAVSNIYGGDNNFPTVVKADQQFSHIAPRIGFAYSPNFLPSIFGNGKTVLRGGFGIFYDAIYTNILDNTASSAPNSIDEPLFGSDSSNARGFANATGQFSGLSGTLSPFNTVTSIAKDLTNPRTTQWNFNIERELPADMLLTVAYLGSRGQKLLVNDDYNPFGGYDASGNYIPRFNSNRGAMAIRTNGGDSYYNGLAVTVERRFSHGLMLRSAYTFSKSIDDSSNIFVITGGSSYAQDPTNRQADRGLSAFNAFHRWAFTYVWDVPGFKAQDNKVLNGLAYLSRHWEWTGTTTLQSGLPDTIYDSFDSSGRGHSSSGRPDLLNASAPMNAIALPAAWGACAPGADYCDLATLNSLSASDLSNYHFLVPFGAPGTVGRNNYILPGQVNFNFGINRNIPIPRHESQVVTLRVEMYNPFNHPNQSALPNQGMWSTNVSDMFLVGQDSSGNLNNPSHLFDTYWARQGARNIKLLIKYQF</sequence>
<dbReference type="PANTHER" id="PTHR30069">
    <property type="entry name" value="TONB-DEPENDENT OUTER MEMBRANE RECEPTOR"/>
    <property type="match status" value="1"/>
</dbReference>
<dbReference type="GO" id="GO:0015344">
    <property type="term" value="F:siderophore uptake transmembrane transporter activity"/>
    <property type="evidence" value="ECO:0007669"/>
    <property type="project" value="TreeGrafter"/>
</dbReference>
<dbReference type="InterPro" id="IPR008969">
    <property type="entry name" value="CarboxyPept-like_regulatory"/>
</dbReference>
<evidence type="ECO:0000256" key="4">
    <source>
        <dbReference type="ARBA" id="ARBA00022692"/>
    </source>
</evidence>
<feature type="signal peptide" evidence="7">
    <location>
        <begin position="1"/>
        <end position="28"/>
    </location>
</feature>
<dbReference type="SUPFAM" id="SSF49464">
    <property type="entry name" value="Carboxypeptidase regulatory domain-like"/>
    <property type="match status" value="1"/>
</dbReference>
<evidence type="ECO:0000256" key="7">
    <source>
        <dbReference type="SAM" id="SignalP"/>
    </source>
</evidence>
<reference evidence="10 11" key="1">
    <citation type="journal article" date="2009" name="Appl. Environ. Microbiol.">
        <title>Three genomes from the phylum Acidobacteria provide insight into the lifestyles of these microorganisms in soils.</title>
        <authorList>
            <person name="Ward N.L."/>
            <person name="Challacombe J.F."/>
            <person name="Janssen P.H."/>
            <person name="Henrissat B."/>
            <person name="Coutinho P.M."/>
            <person name="Wu M."/>
            <person name="Xie G."/>
            <person name="Haft D.H."/>
            <person name="Sait M."/>
            <person name="Badger J."/>
            <person name="Barabote R.D."/>
            <person name="Bradley B."/>
            <person name="Brettin T.S."/>
            <person name="Brinkac L.M."/>
            <person name="Bruce D."/>
            <person name="Creasy T."/>
            <person name="Daugherty S.C."/>
            <person name="Davidsen T.M."/>
            <person name="DeBoy R.T."/>
            <person name="Detter J.C."/>
            <person name="Dodson R.J."/>
            <person name="Durkin A.S."/>
            <person name="Ganapathy A."/>
            <person name="Gwinn-Giglio M."/>
            <person name="Han C.S."/>
            <person name="Khouri H."/>
            <person name="Kiss H."/>
            <person name="Kothari S.P."/>
            <person name="Madupu R."/>
            <person name="Nelson K.E."/>
            <person name="Nelson W.C."/>
            <person name="Paulsen I."/>
            <person name="Penn K."/>
            <person name="Ren Q."/>
            <person name="Rosovitz M.J."/>
            <person name="Selengut J.D."/>
            <person name="Shrivastava S."/>
            <person name="Sullivan S.A."/>
            <person name="Tapia R."/>
            <person name="Thompson L.S."/>
            <person name="Watkins K.L."/>
            <person name="Yang Q."/>
            <person name="Yu C."/>
            <person name="Zafar N."/>
            <person name="Zhou L."/>
            <person name="Kuske C.R."/>
        </authorList>
    </citation>
    <scope>NUCLEOTIDE SEQUENCE [LARGE SCALE GENOMIC DNA]</scope>
    <source>
        <strain evidence="10 11">Ellin345</strain>
    </source>
</reference>
<evidence type="ECO:0000256" key="5">
    <source>
        <dbReference type="ARBA" id="ARBA00023136"/>
    </source>
</evidence>
<dbReference type="SUPFAM" id="SSF56935">
    <property type="entry name" value="Porins"/>
    <property type="match status" value="1"/>
</dbReference>
<dbReference type="Proteomes" id="UP000002432">
    <property type="component" value="Chromosome"/>
</dbReference>
<keyword evidence="6" id="KW-0998">Cell outer membrane</keyword>
<dbReference type="Gene3D" id="2.40.170.20">
    <property type="entry name" value="TonB-dependent receptor, beta-barrel domain"/>
    <property type="match status" value="1"/>
</dbReference>
<dbReference type="Gene3D" id="2.170.130.10">
    <property type="entry name" value="TonB-dependent receptor, plug domain"/>
    <property type="match status" value="1"/>
</dbReference>
<organism evidence="10 11">
    <name type="scientific">Koribacter versatilis (strain Ellin345)</name>
    <dbReference type="NCBI Taxonomy" id="204669"/>
    <lineage>
        <taxon>Bacteria</taxon>
        <taxon>Pseudomonadati</taxon>
        <taxon>Acidobacteriota</taxon>
        <taxon>Terriglobia</taxon>
        <taxon>Terriglobales</taxon>
        <taxon>Candidatus Korobacteraceae</taxon>
        <taxon>Candidatus Korobacter</taxon>
    </lineage>
</organism>
<evidence type="ECO:0000259" key="9">
    <source>
        <dbReference type="Pfam" id="PF25183"/>
    </source>
</evidence>
<feature type="domain" description="TonB-dependent receptor plug" evidence="8">
    <location>
        <begin position="141"/>
        <end position="239"/>
    </location>
</feature>
<keyword evidence="2" id="KW-0813">Transport</keyword>
<dbReference type="eggNOG" id="COG4771">
    <property type="taxonomic scope" value="Bacteria"/>
</dbReference>
<feature type="domain" description="TonB-dependent transporter Oar-like beta-barrel" evidence="9">
    <location>
        <begin position="246"/>
        <end position="1066"/>
    </location>
</feature>
<evidence type="ECO:0000256" key="6">
    <source>
        <dbReference type="ARBA" id="ARBA00023237"/>
    </source>
</evidence>
<keyword evidence="4" id="KW-0812">Transmembrane</keyword>
<accession>Q1IIW0</accession>
<dbReference type="Pfam" id="PF07715">
    <property type="entry name" value="Plug"/>
    <property type="match status" value="1"/>
</dbReference>
<dbReference type="EMBL" id="CP000360">
    <property type="protein sequence ID" value="ABF43190.1"/>
    <property type="molecule type" value="Genomic_DNA"/>
</dbReference>
<dbReference type="GO" id="GO:0009279">
    <property type="term" value="C:cell outer membrane"/>
    <property type="evidence" value="ECO:0007669"/>
    <property type="project" value="UniProtKB-SubCell"/>
</dbReference>
<dbReference type="InterPro" id="IPR012910">
    <property type="entry name" value="Plug_dom"/>
</dbReference>
<dbReference type="STRING" id="204669.Acid345_4190"/>
<keyword evidence="11" id="KW-1185">Reference proteome</keyword>
<protein>
    <submittedName>
        <fullName evidence="10">TonB-dependent receptor</fullName>
    </submittedName>
</protein>
<dbReference type="GO" id="GO:0044718">
    <property type="term" value="P:siderophore transmembrane transport"/>
    <property type="evidence" value="ECO:0007669"/>
    <property type="project" value="TreeGrafter"/>
</dbReference>
<dbReference type="Pfam" id="PF25183">
    <property type="entry name" value="OMP_b-brl_4"/>
    <property type="match status" value="1"/>
</dbReference>
<comment type="subcellular location">
    <subcellularLocation>
        <location evidence="1">Cell outer membrane</location>
        <topology evidence="1">Multi-pass membrane protein</topology>
    </subcellularLocation>
</comment>
<dbReference type="AlphaFoldDB" id="Q1IIW0"/>
<dbReference type="RefSeq" id="WP_011524989.1">
    <property type="nucleotide sequence ID" value="NC_008009.1"/>
</dbReference>
<name>Q1IIW0_KORVE</name>
<keyword evidence="10" id="KW-0675">Receptor</keyword>
<keyword evidence="5" id="KW-0472">Membrane</keyword>
<evidence type="ECO:0000256" key="1">
    <source>
        <dbReference type="ARBA" id="ARBA00004571"/>
    </source>
</evidence>
<evidence type="ECO:0000313" key="11">
    <source>
        <dbReference type="Proteomes" id="UP000002432"/>
    </source>
</evidence>
<feature type="chain" id="PRO_5004190738" evidence="7">
    <location>
        <begin position="29"/>
        <end position="1114"/>
    </location>
</feature>
<gene>
    <name evidence="10" type="ordered locus">Acid345_4190</name>
</gene>
<evidence type="ECO:0000256" key="2">
    <source>
        <dbReference type="ARBA" id="ARBA00022448"/>
    </source>
</evidence>
<dbReference type="Pfam" id="PF13620">
    <property type="entry name" value="CarboxypepD_reg"/>
    <property type="match status" value="1"/>
</dbReference>
<dbReference type="InterPro" id="IPR036942">
    <property type="entry name" value="Beta-barrel_TonB_sf"/>
</dbReference>
<dbReference type="InterPro" id="IPR037066">
    <property type="entry name" value="Plug_dom_sf"/>
</dbReference>
<keyword evidence="7" id="KW-0732">Signal</keyword>
<dbReference type="EnsemblBacteria" id="ABF43190">
    <property type="protein sequence ID" value="ABF43190"/>
    <property type="gene ID" value="Acid345_4190"/>
</dbReference>
<proteinExistence type="predicted"/>